<dbReference type="AlphaFoldDB" id="A0A7W5AHY8"/>
<reference evidence="1 2" key="1">
    <citation type="submission" date="2020-08" db="EMBL/GenBank/DDBJ databases">
        <title>Genomic Encyclopedia of Type Strains, Phase III (KMG-III): the genomes of soil and plant-associated and newly described type strains.</title>
        <authorList>
            <person name="Whitman W."/>
        </authorList>
    </citation>
    <scope>NUCLEOTIDE SEQUENCE [LARGE SCALE GENOMIC DNA]</scope>
    <source>
        <strain evidence="1 2">CECT 3287</strain>
    </source>
</reference>
<protein>
    <submittedName>
        <fullName evidence="1">Uncharacterized protein</fullName>
    </submittedName>
</protein>
<name>A0A7W5AHY8_9ACTN</name>
<dbReference type="EMBL" id="JACHXF010000008">
    <property type="protein sequence ID" value="MBB3096450.1"/>
    <property type="molecule type" value="Genomic_DNA"/>
</dbReference>
<dbReference type="Proteomes" id="UP000590749">
    <property type="component" value="Unassembled WGS sequence"/>
</dbReference>
<evidence type="ECO:0000313" key="2">
    <source>
        <dbReference type="Proteomes" id="UP000590749"/>
    </source>
</evidence>
<organism evidence="1 2">
    <name type="scientific">Actinoplanes campanulatus</name>
    <dbReference type="NCBI Taxonomy" id="113559"/>
    <lineage>
        <taxon>Bacteria</taxon>
        <taxon>Bacillati</taxon>
        <taxon>Actinomycetota</taxon>
        <taxon>Actinomycetes</taxon>
        <taxon>Micromonosporales</taxon>
        <taxon>Micromonosporaceae</taxon>
        <taxon>Actinoplanes</taxon>
    </lineage>
</organism>
<accession>A0A7W5AHY8</accession>
<proteinExistence type="predicted"/>
<sequence length="314" mass="35141">MADSDLYHELKRLRRGRGVERLGLGGFLGPEIRRRCRLGTHERENRVHAAVGTLLRELAADLAPDMRQAAMLAFALDRDSRFPTLLDREQRLADLQNVSVRTARRRIDDAVALMAQAGEKTPDPPTDPANGSGWRVSSLRALFRLDATTPELYEMRTIVATREIDEIVIRIGLPESPVEVGPPTVDALFGARVRAMEPNGSGQRVVLELPDKMRPGDMHEFWLRVALAPGQPIWPYYAIVPLDPCESGTVRVRFGARRPAEVWLLDEVPYTDLRNRPPGRTVIEPSALGEVVRDFHNLREGHGYGLAWTPLSVS</sequence>
<dbReference type="RefSeq" id="WP_183221895.1">
    <property type="nucleotide sequence ID" value="NZ_BMPW01000007.1"/>
</dbReference>
<comment type="caution">
    <text evidence="1">The sequence shown here is derived from an EMBL/GenBank/DDBJ whole genome shotgun (WGS) entry which is preliminary data.</text>
</comment>
<keyword evidence="2" id="KW-1185">Reference proteome</keyword>
<gene>
    <name evidence="1" type="ORF">FHR83_004120</name>
</gene>
<evidence type="ECO:0000313" key="1">
    <source>
        <dbReference type="EMBL" id="MBB3096450.1"/>
    </source>
</evidence>